<keyword evidence="2" id="KW-0808">Transferase</keyword>
<gene>
    <name evidence="4" type="ORF">INT43_002105</name>
</gene>
<dbReference type="InterPro" id="IPR029063">
    <property type="entry name" value="SAM-dependent_MTases_sf"/>
</dbReference>
<dbReference type="PANTHER" id="PTHR43861:SF1">
    <property type="entry name" value="TRANS-ACONITATE 2-METHYLTRANSFERASE"/>
    <property type="match status" value="1"/>
</dbReference>
<evidence type="ECO:0000313" key="4">
    <source>
        <dbReference type="EMBL" id="KAG2179255.1"/>
    </source>
</evidence>
<accession>A0A8H7UDS4</accession>
<dbReference type="Pfam" id="PF13649">
    <property type="entry name" value="Methyltransf_25"/>
    <property type="match status" value="1"/>
</dbReference>
<feature type="domain" description="Methyltransferase" evidence="3">
    <location>
        <begin position="68"/>
        <end position="169"/>
    </location>
</feature>
<dbReference type="Proteomes" id="UP000654370">
    <property type="component" value="Unassembled WGS sequence"/>
</dbReference>
<dbReference type="InterPro" id="IPR041698">
    <property type="entry name" value="Methyltransf_25"/>
</dbReference>
<evidence type="ECO:0000313" key="5">
    <source>
        <dbReference type="Proteomes" id="UP000654370"/>
    </source>
</evidence>
<reference evidence="4" key="1">
    <citation type="submission" date="2020-12" db="EMBL/GenBank/DDBJ databases">
        <title>Metabolic potential, ecology and presence of endohyphal bacteria is reflected in genomic diversity of Mucoromycotina.</title>
        <authorList>
            <person name="Muszewska A."/>
            <person name="Okrasinska A."/>
            <person name="Steczkiewicz K."/>
            <person name="Drgas O."/>
            <person name="Orlowska M."/>
            <person name="Perlinska-Lenart U."/>
            <person name="Aleksandrzak-Piekarczyk T."/>
            <person name="Szatraj K."/>
            <person name="Zielenkiewicz U."/>
            <person name="Pilsyk S."/>
            <person name="Malc E."/>
            <person name="Mieczkowski P."/>
            <person name="Kruszewska J.S."/>
            <person name="Biernat P."/>
            <person name="Pawlowska J."/>
        </authorList>
    </citation>
    <scope>NUCLEOTIDE SEQUENCE</scope>
    <source>
        <strain evidence="4">WA0000067209</strain>
    </source>
</reference>
<proteinExistence type="predicted"/>
<sequence length="241" mass="26924">MVSMPVEPSIPANPRQAVADAYNVLAKPYLNWKESNGSKDGERGLQHQFNHFLQLLERIPEVSDNAQVLELGCGAGIPWTDMAARCLQSTGHITAVDISQAQIDLASQHLLQSDTPHSNITLLCQDIMNLQFEANHFDAIYAIFSLIHLPPNDQKMALVNIFKWLKPGGLVFMNFSGDPEASVSVHQWIDDKTEMYWSALGLGGYDEQLKNVGFEIVVREVAINVEDGREIPFVYYIAKKV</sequence>
<dbReference type="AlphaFoldDB" id="A0A8H7UDS4"/>
<dbReference type="PANTHER" id="PTHR43861">
    <property type="entry name" value="TRANS-ACONITATE 2-METHYLTRANSFERASE-RELATED"/>
    <property type="match status" value="1"/>
</dbReference>
<dbReference type="Gene3D" id="3.40.50.150">
    <property type="entry name" value="Vaccinia Virus protein VP39"/>
    <property type="match status" value="1"/>
</dbReference>
<keyword evidence="1" id="KW-0489">Methyltransferase</keyword>
<comment type="caution">
    <text evidence="4">The sequence shown here is derived from an EMBL/GenBank/DDBJ whole genome shotgun (WGS) entry which is preliminary data.</text>
</comment>
<evidence type="ECO:0000256" key="1">
    <source>
        <dbReference type="ARBA" id="ARBA00022603"/>
    </source>
</evidence>
<protein>
    <recommendedName>
        <fullName evidence="3">Methyltransferase domain-containing protein</fullName>
    </recommendedName>
</protein>
<dbReference type="EMBL" id="JAEPQZ010000007">
    <property type="protein sequence ID" value="KAG2179255.1"/>
    <property type="molecule type" value="Genomic_DNA"/>
</dbReference>
<dbReference type="SUPFAM" id="SSF53335">
    <property type="entry name" value="S-adenosyl-L-methionine-dependent methyltransferases"/>
    <property type="match status" value="1"/>
</dbReference>
<organism evidence="4 5">
    <name type="scientific">Mortierella isabellina</name>
    <name type="common">Filamentous fungus</name>
    <name type="synonym">Umbelopsis isabellina</name>
    <dbReference type="NCBI Taxonomy" id="91625"/>
    <lineage>
        <taxon>Eukaryota</taxon>
        <taxon>Fungi</taxon>
        <taxon>Fungi incertae sedis</taxon>
        <taxon>Mucoromycota</taxon>
        <taxon>Mucoromycotina</taxon>
        <taxon>Umbelopsidomycetes</taxon>
        <taxon>Umbelopsidales</taxon>
        <taxon>Umbelopsidaceae</taxon>
        <taxon>Umbelopsis</taxon>
    </lineage>
</organism>
<name>A0A8H7UDS4_MORIS</name>
<evidence type="ECO:0000256" key="2">
    <source>
        <dbReference type="ARBA" id="ARBA00022679"/>
    </source>
</evidence>
<dbReference type="CDD" id="cd02440">
    <property type="entry name" value="AdoMet_MTases"/>
    <property type="match status" value="1"/>
</dbReference>
<dbReference type="OrthoDB" id="540004at2759"/>
<dbReference type="GO" id="GO:0032259">
    <property type="term" value="P:methylation"/>
    <property type="evidence" value="ECO:0007669"/>
    <property type="project" value="UniProtKB-KW"/>
</dbReference>
<dbReference type="GO" id="GO:0008168">
    <property type="term" value="F:methyltransferase activity"/>
    <property type="evidence" value="ECO:0007669"/>
    <property type="project" value="UniProtKB-KW"/>
</dbReference>
<evidence type="ECO:0000259" key="3">
    <source>
        <dbReference type="Pfam" id="PF13649"/>
    </source>
</evidence>
<keyword evidence="5" id="KW-1185">Reference proteome</keyword>